<comment type="caution">
    <text evidence="6">The sequence shown here is derived from an EMBL/GenBank/DDBJ whole genome shotgun (WGS) entry which is preliminary data.</text>
</comment>
<dbReference type="EMBL" id="BMQB01000001">
    <property type="protein sequence ID" value="GGJ75932.1"/>
    <property type="molecule type" value="Genomic_DNA"/>
</dbReference>
<dbReference type="InterPro" id="IPR038109">
    <property type="entry name" value="DNA_bind_recomb_sf"/>
</dbReference>
<dbReference type="PROSITE" id="PS51736">
    <property type="entry name" value="RECOMBINASES_3"/>
    <property type="match status" value="1"/>
</dbReference>
<keyword evidence="2" id="KW-0233">DNA recombination</keyword>
<reference evidence="6" key="2">
    <citation type="submission" date="2020-09" db="EMBL/GenBank/DDBJ databases">
        <authorList>
            <person name="Sun Q."/>
            <person name="Ohkuma M."/>
        </authorList>
    </citation>
    <scope>NUCLEOTIDE SEQUENCE</scope>
    <source>
        <strain evidence="6">JCM 3090</strain>
    </source>
</reference>
<dbReference type="InterPro" id="IPR011109">
    <property type="entry name" value="DNA_bind_recombinase_dom"/>
</dbReference>
<dbReference type="SMART" id="SM00857">
    <property type="entry name" value="Resolvase"/>
    <property type="match status" value="1"/>
</dbReference>
<feature type="domain" description="Recombinase" evidence="5">
    <location>
        <begin position="161"/>
        <end position="290"/>
    </location>
</feature>
<dbReference type="PANTHER" id="PTHR30461:SF2">
    <property type="entry name" value="SERINE RECOMBINASE PINE-RELATED"/>
    <property type="match status" value="1"/>
</dbReference>
<feature type="coiled-coil region" evidence="3">
    <location>
        <begin position="373"/>
        <end position="425"/>
    </location>
</feature>
<dbReference type="RefSeq" id="WP_189168108.1">
    <property type="nucleotide sequence ID" value="NZ_BMQB01000001.1"/>
</dbReference>
<evidence type="ECO:0000256" key="2">
    <source>
        <dbReference type="ARBA" id="ARBA00023172"/>
    </source>
</evidence>
<dbReference type="InterPro" id="IPR036162">
    <property type="entry name" value="Resolvase-like_N_sf"/>
</dbReference>
<evidence type="ECO:0000256" key="1">
    <source>
        <dbReference type="ARBA" id="ARBA00023125"/>
    </source>
</evidence>
<evidence type="ECO:0000259" key="5">
    <source>
        <dbReference type="PROSITE" id="PS51737"/>
    </source>
</evidence>
<dbReference type="Gene3D" id="3.40.50.1390">
    <property type="entry name" value="Resolvase, N-terminal catalytic domain"/>
    <property type="match status" value="1"/>
</dbReference>
<feature type="domain" description="Resolvase/invertase-type recombinase catalytic" evidence="4">
    <location>
        <begin position="6"/>
        <end position="153"/>
    </location>
</feature>
<evidence type="ECO:0000259" key="4">
    <source>
        <dbReference type="PROSITE" id="PS51736"/>
    </source>
</evidence>
<sequence>MIMQERCLGAIRLSVLTDASTSPERQQEYIERAAAQRDGRLVGVAKDLDVSASKVPPMERPGLGPWFAERKDEWDTLIVWRLDRLVRKVGDLAELIKWCEENGKNIVSATEPFDLSTPLGKALVYLVAVFAEMEASAIRERVTGAHKALRSSGRWGGGTPIFGTKPVPNPDGNGWVLDVDPKAQALLMEIVERVVGGESMNSVAYDLNQRKVPAPRDFGRVASGKEKRGTLWTVTTMGTLLRSPALRGIAMHKGKVVRGEDGMPIKRGPELLSQNRFDAVQAAIDRRSFKRGVTEPSPLLNVALCGLCGRPLYKQRQRRGEKVYTYYKCPTRNMHRDCETRNCRAEDLEQIVEEALLDEIGSAQVTRQVYVKGADHQRELAEVEQAMADLRADRAAGLFKGERGSAEFRRTYAGLEARREELEGLEPAVAGVRFESTGQTWEEAWSSSDEQKRRALLLDAGIQAVVQNVTHLSVALKIPENILARLTLPAEAGR</sequence>
<dbReference type="InterPro" id="IPR025827">
    <property type="entry name" value="Zn_ribbon_recom_dom"/>
</dbReference>
<dbReference type="PANTHER" id="PTHR30461">
    <property type="entry name" value="DNA-INVERTASE FROM LAMBDOID PROPHAGE"/>
    <property type="match status" value="1"/>
</dbReference>
<dbReference type="AlphaFoldDB" id="A0A8J3AZA1"/>
<dbReference type="GO" id="GO:0000150">
    <property type="term" value="F:DNA strand exchange activity"/>
    <property type="evidence" value="ECO:0007669"/>
    <property type="project" value="InterPro"/>
</dbReference>
<accession>A0A8J3AZA1</accession>
<dbReference type="GO" id="GO:0003677">
    <property type="term" value="F:DNA binding"/>
    <property type="evidence" value="ECO:0007669"/>
    <property type="project" value="UniProtKB-KW"/>
</dbReference>
<name>A0A8J3AZA1_9ACTN</name>
<dbReference type="Gene3D" id="3.90.1750.20">
    <property type="entry name" value="Putative Large Serine Recombinase, Chain B, Domain 2"/>
    <property type="match status" value="1"/>
</dbReference>
<keyword evidence="3" id="KW-0175">Coiled coil</keyword>
<keyword evidence="7" id="KW-1185">Reference proteome</keyword>
<reference evidence="6" key="1">
    <citation type="journal article" date="2014" name="Int. J. Syst. Evol. Microbiol.">
        <title>Complete genome sequence of Corynebacterium casei LMG S-19264T (=DSM 44701T), isolated from a smear-ripened cheese.</title>
        <authorList>
            <consortium name="US DOE Joint Genome Institute (JGI-PGF)"/>
            <person name="Walter F."/>
            <person name="Albersmeier A."/>
            <person name="Kalinowski J."/>
            <person name="Ruckert C."/>
        </authorList>
    </citation>
    <scope>NUCLEOTIDE SEQUENCE</scope>
    <source>
        <strain evidence="6">JCM 3090</strain>
    </source>
</reference>
<dbReference type="Pfam" id="PF13408">
    <property type="entry name" value="Zn_ribbon_recom"/>
    <property type="match status" value="1"/>
</dbReference>
<dbReference type="Proteomes" id="UP000649739">
    <property type="component" value="Unassembled WGS sequence"/>
</dbReference>
<keyword evidence="1" id="KW-0238">DNA-binding</keyword>
<evidence type="ECO:0000313" key="6">
    <source>
        <dbReference type="EMBL" id="GGJ75932.1"/>
    </source>
</evidence>
<proteinExistence type="predicted"/>
<dbReference type="Pfam" id="PF00239">
    <property type="entry name" value="Resolvase"/>
    <property type="match status" value="1"/>
</dbReference>
<protein>
    <submittedName>
        <fullName evidence="6">Integrase</fullName>
    </submittedName>
</protein>
<evidence type="ECO:0000313" key="7">
    <source>
        <dbReference type="Proteomes" id="UP000649739"/>
    </source>
</evidence>
<dbReference type="SUPFAM" id="SSF53041">
    <property type="entry name" value="Resolvase-like"/>
    <property type="match status" value="1"/>
</dbReference>
<gene>
    <name evidence="6" type="ORF">GCM10010123_02340</name>
</gene>
<dbReference type="InterPro" id="IPR006119">
    <property type="entry name" value="Resolv_N"/>
</dbReference>
<organism evidence="6 7">
    <name type="scientific">Pilimelia anulata</name>
    <dbReference type="NCBI Taxonomy" id="53371"/>
    <lineage>
        <taxon>Bacteria</taxon>
        <taxon>Bacillati</taxon>
        <taxon>Actinomycetota</taxon>
        <taxon>Actinomycetes</taxon>
        <taxon>Micromonosporales</taxon>
        <taxon>Micromonosporaceae</taxon>
        <taxon>Pilimelia</taxon>
    </lineage>
</organism>
<dbReference type="PROSITE" id="PS51737">
    <property type="entry name" value="RECOMBINASE_DNA_BIND"/>
    <property type="match status" value="1"/>
</dbReference>
<evidence type="ECO:0000256" key="3">
    <source>
        <dbReference type="SAM" id="Coils"/>
    </source>
</evidence>
<dbReference type="Pfam" id="PF07508">
    <property type="entry name" value="Recombinase"/>
    <property type="match status" value="1"/>
</dbReference>
<dbReference type="CDD" id="cd00338">
    <property type="entry name" value="Ser_Recombinase"/>
    <property type="match status" value="1"/>
</dbReference>
<dbReference type="InterPro" id="IPR050639">
    <property type="entry name" value="SSR_resolvase"/>
</dbReference>